<feature type="compositionally biased region" description="Basic and acidic residues" evidence="1">
    <location>
        <begin position="55"/>
        <end position="69"/>
    </location>
</feature>
<dbReference type="AlphaFoldDB" id="A0AA40LBQ2"/>
<evidence type="ECO:0000313" key="2">
    <source>
        <dbReference type="EMBL" id="KAK1327316.1"/>
    </source>
</evidence>
<organism evidence="2 3">
    <name type="scientific">Cnephaeus nilssonii</name>
    <name type="common">Northern bat</name>
    <name type="synonym">Eptesicus nilssonii</name>
    <dbReference type="NCBI Taxonomy" id="3371016"/>
    <lineage>
        <taxon>Eukaryota</taxon>
        <taxon>Metazoa</taxon>
        <taxon>Chordata</taxon>
        <taxon>Craniata</taxon>
        <taxon>Vertebrata</taxon>
        <taxon>Euteleostomi</taxon>
        <taxon>Mammalia</taxon>
        <taxon>Eutheria</taxon>
        <taxon>Laurasiatheria</taxon>
        <taxon>Chiroptera</taxon>
        <taxon>Yangochiroptera</taxon>
        <taxon>Vespertilionidae</taxon>
        <taxon>Cnephaeus</taxon>
    </lineage>
</organism>
<evidence type="ECO:0000256" key="1">
    <source>
        <dbReference type="SAM" id="MobiDB-lite"/>
    </source>
</evidence>
<feature type="region of interest" description="Disordered" evidence="1">
    <location>
        <begin position="22"/>
        <end position="80"/>
    </location>
</feature>
<sequence>MSLSAAENSLQSSIQLYNSGETSVHVGTRTEHKVAASTQRGPESAPNFTGPGSEEPAREQRRRPQEPSRPKPQSNLREVACAVPAEAVLIHQSRD</sequence>
<keyword evidence="3" id="KW-1185">Reference proteome</keyword>
<proteinExistence type="predicted"/>
<dbReference type="EMBL" id="JAULJE010000132">
    <property type="protein sequence ID" value="KAK1327316.1"/>
    <property type="molecule type" value="Genomic_DNA"/>
</dbReference>
<dbReference type="Proteomes" id="UP001177744">
    <property type="component" value="Unassembled WGS sequence"/>
</dbReference>
<accession>A0AA40LBQ2</accession>
<evidence type="ECO:0000313" key="3">
    <source>
        <dbReference type="Proteomes" id="UP001177744"/>
    </source>
</evidence>
<reference evidence="2" key="1">
    <citation type="submission" date="2023-06" db="EMBL/GenBank/DDBJ databases">
        <title>Reference genome for the Northern bat (Eptesicus nilssonii), a most northern bat species.</title>
        <authorList>
            <person name="Laine V.N."/>
            <person name="Pulliainen A.T."/>
            <person name="Lilley T.M."/>
        </authorList>
    </citation>
    <scope>NUCLEOTIDE SEQUENCE</scope>
    <source>
        <strain evidence="2">BLF_Eptnil</strain>
        <tissue evidence="2">Kidney</tissue>
    </source>
</reference>
<gene>
    <name evidence="2" type="ORF">QTO34_004260</name>
</gene>
<name>A0AA40LBQ2_CNENI</name>
<comment type="caution">
    <text evidence="2">The sequence shown here is derived from an EMBL/GenBank/DDBJ whole genome shotgun (WGS) entry which is preliminary data.</text>
</comment>
<protein>
    <submittedName>
        <fullName evidence="2">Uncharacterized protein</fullName>
    </submittedName>
</protein>